<dbReference type="Proteomes" id="UP000198977">
    <property type="component" value="Unassembled WGS sequence"/>
</dbReference>
<dbReference type="PANTHER" id="PTHR43309:SF5">
    <property type="entry name" value="5-OXOPROLINASE SUBUNIT C"/>
    <property type="match status" value="1"/>
</dbReference>
<accession>A0A1I2GKA3</accession>
<keyword evidence="6" id="KW-1185">Reference proteome</keyword>
<dbReference type="Pfam" id="PF02626">
    <property type="entry name" value="CT_A_B"/>
    <property type="match status" value="1"/>
</dbReference>
<evidence type="ECO:0000256" key="3">
    <source>
        <dbReference type="ARBA" id="ARBA00022840"/>
    </source>
</evidence>
<protein>
    <submittedName>
        <fullName evidence="5">Allophanate hydrolase</fullName>
    </submittedName>
</protein>
<sequence length="342" mass="35065">MSATLTIKAAGPAMTVQDMGRPGFRAQGLTVGGAADQVALHEGAALLQQDAGLAAIEMAGSGGSFVSSADIRIALTGAAMTVNIDGAPLTWNASHLLKAGAVLTIGGATGGTYGYLHVGGGVDVLLVMGSRATQQSAGIGAALKSGDTLPLGKDTQSTTAMTLPNDTRFSGGTVRVVASMQTEDFATETRDRFAATTFKRDARANRQGVRMDHDGAGFSTDSQLSIVSEVIVPGDIQVTGDGAPYVLMCESQTTGGYPRIGTVLPCDLPRVAQAAPGAAFKFEFVDLEQAAALQARHVAALKSLRSAVVPLVRDPATLRDLLSYQLVGGVVSADADPFEEDI</sequence>
<dbReference type="AlphaFoldDB" id="A0A1I2GKA3"/>
<feature type="domain" description="Carboxyltransferase" evidence="4">
    <location>
        <begin position="26"/>
        <end position="299"/>
    </location>
</feature>
<dbReference type="PANTHER" id="PTHR43309">
    <property type="entry name" value="5-OXOPROLINASE SUBUNIT C"/>
    <property type="match status" value="1"/>
</dbReference>
<dbReference type="InterPro" id="IPR029000">
    <property type="entry name" value="Cyclophilin-like_dom_sf"/>
</dbReference>
<dbReference type="RefSeq" id="WP_093925432.1">
    <property type="nucleotide sequence ID" value="NZ_FOMW01000025.1"/>
</dbReference>
<reference evidence="5 6" key="1">
    <citation type="submission" date="2016-10" db="EMBL/GenBank/DDBJ databases">
        <authorList>
            <person name="de Groot N.N."/>
        </authorList>
    </citation>
    <scope>NUCLEOTIDE SEQUENCE [LARGE SCALE GENOMIC DNA]</scope>
    <source>
        <strain evidence="5 6">DSM 11443</strain>
    </source>
</reference>
<dbReference type="Gene3D" id="2.40.100.10">
    <property type="entry name" value="Cyclophilin-like"/>
    <property type="match status" value="1"/>
</dbReference>
<dbReference type="STRING" id="74348.SAMN04488523_12516"/>
<dbReference type="GO" id="GO:0005524">
    <property type="term" value="F:ATP binding"/>
    <property type="evidence" value="ECO:0007669"/>
    <property type="project" value="UniProtKB-KW"/>
</dbReference>
<dbReference type="SMART" id="SM00797">
    <property type="entry name" value="AHS2"/>
    <property type="match status" value="1"/>
</dbReference>
<keyword evidence="3" id="KW-0067">ATP-binding</keyword>
<dbReference type="InterPro" id="IPR052708">
    <property type="entry name" value="PxpC"/>
</dbReference>
<proteinExistence type="predicted"/>
<dbReference type="OrthoDB" id="9768696at2"/>
<dbReference type="GO" id="GO:0016787">
    <property type="term" value="F:hydrolase activity"/>
    <property type="evidence" value="ECO:0007669"/>
    <property type="project" value="UniProtKB-KW"/>
</dbReference>
<name>A0A1I2GKA3_9RHOB</name>
<organism evidence="5 6">
    <name type="scientific">Sulfitobacter brevis</name>
    <dbReference type="NCBI Taxonomy" id="74348"/>
    <lineage>
        <taxon>Bacteria</taxon>
        <taxon>Pseudomonadati</taxon>
        <taxon>Pseudomonadota</taxon>
        <taxon>Alphaproteobacteria</taxon>
        <taxon>Rhodobacterales</taxon>
        <taxon>Roseobacteraceae</taxon>
        <taxon>Sulfitobacter</taxon>
    </lineage>
</organism>
<keyword evidence="1" id="KW-0547">Nucleotide-binding</keyword>
<evidence type="ECO:0000256" key="2">
    <source>
        <dbReference type="ARBA" id="ARBA00022801"/>
    </source>
</evidence>
<dbReference type="InterPro" id="IPR003778">
    <property type="entry name" value="CT_A_B"/>
</dbReference>
<evidence type="ECO:0000313" key="5">
    <source>
        <dbReference type="EMBL" id="SFF17257.1"/>
    </source>
</evidence>
<gene>
    <name evidence="5" type="ORF">SAMN04488523_12516</name>
</gene>
<keyword evidence="2 5" id="KW-0378">Hydrolase</keyword>
<evidence type="ECO:0000259" key="4">
    <source>
        <dbReference type="SMART" id="SM00797"/>
    </source>
</evidence>
<evidence type="ECO:0000313" key="6">
    <source>
        <dbReference type="Proteomes" id="UP000198977"/>
    </source>
</evidence>
<dbReference type="EMBL" id="FOMW01000025">
    <property type="protein sequence ID" value="SFF17257.1"/>
    <property type="molecule type" value="Genomic_DNA"/>
</dbReference>
<evidence type="ECO:0000256" key="1">
    <source>
        <dbReference type="ARBA" id="ARBA00022741"/>
    </source>
</evidence>